<evidence type="ECO:0000256" key="8">
    <source>
        <dbReference type="ARBA" id="ARBA00049551"/>
    </source>
</evidence>
<feature type="transmembrane region" description="Helical" evidence="9">
    <location>
        <begin position="90"/>
        <end position="109"/>
    </location>
</feature>
<geneLocation type="mitochondrion" evidence="10"/>
<dbReference type="InterPro" id="IPR038430">
    <property type="entry name" value="NDAH_ubi_oxred_su3_sf"/>
</dbReference>
<keyword evidence="4 9" id="KW-0813">Transport</keyword>
<evidence type="ECO:0000256" key="4">
    <source>
        <dbReference type="ARBA" id="ARBA00022448"/>
    </source>
</evidence>
<dbReference type="Pfam" id="PF00507">
    <property type="entry name" value="Oxidored_q4"/>
    <property type="match status" value="1"/>
</dbReference>
<keyword evidence="9" id="KW-1278">Translocase</keyword>
<comment type="catalytic activity">
    <reaction evidence="8 9">
        <text>a ubiquinone + NADH + 5 H(+)(in) = a ubiquinol + NAD(+) + 4 H(+)(out)</text>
        <dbReference type="Rhea" id="RHEA:29091"/>
        <dbReference type="Rhea" id="RHEA-COMP:9565"/>
        <dbReference type="Rhea" id="RHEA-COMP:9566"/>
        <dbReference type="ChEBI" id="CHEBI:15378"/>
        <dbReference type="ChEBI" id="CHEBI:16389"/>
        <dbReference type="ChEBI" id="CHEBI:17976"/>
        <dbReference type="ChEBI" id="CHEBI:57540"/>
        <dbReference type="ChEBI" id="CHEBI:57945"/>
        <dbReference type="EC" id="7.1.1.2"/>
    </reaction>
</comment>
<evidence type="ECO:0000256" key="9">
    <source>
        <dbReference type="RuleBase" id="RU003640"/>
    </source>
</evidence>
<feature type="transmembrane region" description="Helical" evidence="9">
    <location>
        <begin position="57"/>
        <end position="78"/>
    </location>
</feature>
<gene>
    <name evidence="10" type="primary">ND3</name>
</gene>
<keyword evidence="5 9" id="KW-0812">Transmembrane</keyword>
<dbReference type="PANTHER" id="PTHR11058:SF9">
    <property type="entry name" value="NADH-UBIQUINONE OXIDOREDUCTASE CHAIN 3"/>
    <property type="match status" value="1"/>
</dbReference>
<proteinExistence type="inferred from homology"/>
<comment type="similarity">
    <text evidence="2 9">Belongs to the complex I subunit 3 family.</text>
</comment>
<evidence type="ECO:0000256" key="1">
    <source>
        <dbReference type="ARBA" id="ARBA00004370"/>
    </source>
</evidence>
<keyword evidence="9 10" id="KW-0496">Mitochondrion</keyword>
<keyword evidence="9" id="KW-0249">Electron transport</keyword>
<comment type="function">
    <text evidence="9">Core subunit of the mitochondrial membrane respiratory chain NADH dehydrogenase (Complex I) which catalyzes electron transfer from NADH through the respiratory chain, using ubiquinone as an electron acceptor. Essential for the catalytic activity of complex I.</text>
</comment>
<dbReference type="GO" id="GO:0031966">
    <property type="term" value="C:mitochondrial membrane"/>
    <property type="evidence" value="ECO:0007669"/>
    <property type="project" value="UniProtKB-SubCell"/>
</dbReference>
<keyword evidence="7 9" id="KW-0472">Membrane</keyword>
<sequence>MIKLMFLFIIPMILTSILILINLLLSKKSKMDREKPSPFECGFNPITSARLPFTIQFFVIMIIFLIFDIEIIILIPLIPTLQLNLNLSSWFLTFMIILIILFLGLIWEWNEQSTTWIK</sequence>
<dbReference type="Gene3D" id="1.20.58.1610">
    <property type="entry name" value="NADH:ubiquinone/plastoquinone oxidoreductase, chain 3"/>
    <property type="match status" value="1"/>
</dbReference>
<keyword evidence="9" id="KW-0679">Respiratory chain</keyword>
<evidence type="ECO:0000256" key="5">
    <source>
        <dbReference type="ARBA" id="ARBA00022692"/>
    </source>
</evidence>
<dbReference type="InterPro" id="IPR000440">
    <property type="entry name" value="NADH_UbQ/plastoQ_OxRdtase_su3"/>
</dbReference>
<feature type="transmembrane region" description="Helical" evidence="9">
    <location>
        <begin position="6"/>
        <end position="25"/>
    </location>
</feature>
<organism evidence="10">
    <name type="scientific">Anterhynchium (Dirhynchium) sp. QHZ-2020</name>
    <dbReference type="NCBI Taxonomy" id="2742733"/>
    <lineage>
        <taxon>Eukaryota</taxon>
        <taxon>Metazoa</taxon>
        <taxon>Ecdysozoa</taxon>
        <taxon>Arthropoda</taxon>
        <taxon>Hexapoda</taxon>
        <taxon>Insecta</taxon>
        <taxon>Pterygota</taxon>
        <taxon>Neoptera</taxon>
        <taxon>Endopterygota</taxon>
        <taxon>Hymenoptera</taxon>
        <taxon>Apocrita</taxon>
        <taxon>Aculeata</taxon>
        <taxon>Vespoidea</taxon>
        <taxon>Vespidae</taxon>
        <taxon>Eumeninae</taxon>
        <taxon>Anterhynchium</taxon>
    </lineage>
</organism>
<dbReference type="EC" id="7.1.1.2" evidence="9"/>
<keyword evidence="6 9" id="KW-1133">Transmembrane helix</keyword>
<comment type="subcellular location">
    <subcellularLocation>
        <location evidence="1">Membrane</location>
    </subcellularLocation>
    <subcellularLocation>
        <location evidence="9">Mitochondrion membrane</location>
        <topology evidence="9">Multi-pass membrane protein</topology>
    </subcellularLocation>
</comment>
<evidence type="ECO:0000256" key="6">
    <source>
        <dbReference type="ARBA" id="ARBA00022989"/>
    </source>
</evidence>
<dbReference type="GO" id="GO:0030964">
    <property type="term" value="C:NADH dehydrogenase complex"/>
    <property type="evidence" value="ECO:0007669"/>
    <property type="project" value="TreeGrafter"/>
</dbReference>
<dbReference type="AlphaFoldDB" id="A0A6M9ATK8"/>
<evidence type="ECO:0000313" key="10">
    <source>
        <dbReference type="EMBL" id="QKK69291.1"/>
    </source>
</evidence>
<accession>A0A6M9ATK8</accession>
<evidence type="ECO:0000256" key="2">
    <source>
        <dbReference type="ARBA" id="ARBA00008472"/>
    </source>
</evidence>
<keyword evidence="9" id="KW-0830">Ubiquinone</keyword>
<dbReference type="PANTHER" id="PTHR11058">
    <property type="entry name" value="NADH-UBIQUINONE OXIDOREDUCTASE CHAIN 3"/>
    <property type="match status" value="1"/>
</dbReference>
<reference evidence="10" key="1">
    <citation type="submission" date="2018-10" db="EMBL/GenBank/DDBJ databases">
        <title>Mitochondrial genome of four interrelated genera and Comparative analysis in the family Vespidae (Hymenoptera: Vespidae).</title>
        <authorList>
            <person name="Zhang Q.-H."/>
            <person name="Li T.-J."/>
        </authorList>
    </citation>
    <scope>NUCLEOTIDE SEQUENCE</scope>
</reference>
<evidence type="ECO:0000256" key="3">
    <source>
        <dbReference type="ARBA" id="ARBA00021007"/>
    </source>
</evidence>
<protein>
    <recommendedName>
        <fullName evidence="3 9">NADH-ubiquinone oxidoreductase chain 3</fullName>
        <ecNumber evidence="9">7.1.1.2</ecNumber>
    </recommendedName>
</protein>
<dbReference type="GO" id="GO:0008137">
    <property type="term" value="F:NADH dehydrogenase (ubiquinone) activity"/>
    <property type="evidence" value="ECO:0007669"/>
    <property type="project" value="UniProtKB-UniRule"/>
</dbReference>
<name>A0A6M9ATK8_9HYME</name>
<evidence type="ECO:0000256" key="7">
    <source>
        <dbReference type="ARBA" id="ARBA00023136"/>
    </source>
</evidence>
<dbReference type="EMBL" id="MK051028">
    <property type="protein sequence ID" value="QKK69291.1"/>
    <property type="molecule type" value="Genomic_DNA"/>
</dbReference>
<keyword evidence="9" id="KW-0520">NAD</keyword>